<evidence type="ECO:0000313" key="1">
    <source>
        <dbReference type="EMBL" id="TXS27341.1"/>
    </source>
</evidence>
<accession>A0A652KUM7</accession>
<protein>
    <submittedName>
        <fullName evidence="1">DUF952 domain-containing protein</fullName>
    </submittedName>
</protein>
<dbReference type="PANTHER" id="PTHR34129">
    <property type="entry name" value="BLR1139 PROTEIN"/>
    <property type="match status" value="1"/>
</dbReference>
<dbReference type="InterPro" id="IPR009297">
    <property type="entry name" value="DUF952"/>
</dbReference>
<dbReference type="AlphaFoldDB" id="A0A652KUM7"/>
<comment type="caution">
    <text evidence="1">The sequence shown here is derived from an EMBL/GenBank/DDBJ whole genome shotgun (WGS) entry which is preliminary data.</text>
</comment>
<name>A0A652KUM7_9ACTN</name>
<reference evidence="1" key="1">
    <citation type="submission" date="2018-10" db="EMBL/GenBank/DDBJ databases">
        <authorList>
            <person name="Hariharan J."/>
            <person name="Choudoir M.J."/>
            <person name="Diebold P."/>
            <person name="Panke-Buisse K."/>
            <person name="Campbell A.N."/>
            <person name="Buckley D.H."/>
        </authorList>
    </citation>
    <scope>NUCLEOTIDE SEQUENCE</scope>
    <source>
        <strain evidence="1">Gb1</strain>
    </source>
</reference>
<dbReference type="PANTHER" id="PTHR34129:SF1">
    <property type="entry name" value="DUF952 DOMAIN-CONTAINING PROTEIN"/>
    <property type="match status" value="1"/>
</dbReference>
<dbReference type="SUPFAM" id="SSF56399">
    <property type="entry name" value="ADP-ribosylation"/>
    <property type="match status" value="1"/>
</dbReference>
<dbReference type="Gene3D" id="3.20.170.20">
    <property type="entry name" value="Protein of unknown function DUF952"/>
    <property type="match status" value="1"/>
</dbReference>
<dbReference type="RefSeq" id="WP_124274630.1">
    <property type="nucleotide sequence ID" value="NZ_RDBM01000035.1"/>
</dbReference>
<sequence>MTEQLLHLTEEPLWEAARRAGAYEMSTRGRTLREEGFIHCSLPHQLPAVARALYGPGGGEGLVVLVIDTGRLPAPVRYEAMAPGGEEFPHIYGPLPTSAVVEVRPWAEYAGQSEHTARSVDEGGEPR</sequence>
<organism evidence="1">
    <name type="scientific">Streptomyces sp. gb1(2016)</name>
    <dbReference type="NCBI Taxonomy" id="1828321"/>
    <lineage>
        <taxon>Bacteria</taxon>
        <taxon>Bacillati</taxon>
        <taxon>Actinomycetota</taxon>
        <taxon>Actinomycetes</taxon>
        <taxon>Kitasatosporales</taxon>
        <taxon>Streptomycetaceae</taxon>
        <taxon>Streptomyces</taxon>
    </lineage>
</organism>
<dbReference type="EMBL" id="RDBM01000035">
    <property type="protein sequence ID" value="TXS27341.1"/>
    <property type="molecule type" value="Genomic_DNA"/>
</dbReference>
<dbReference type="Pfam" id="PF06108">
    <property type="entry name" value="DUF952"/>
    <property type="match status" value="1"/>
</dbReference>
<gene>
    <name evidence="1" type="ORF">EAO74_15010</name>
</gene>
<proteinExistence type="predicted"/>